<evidence type="ECO:0000256" key="2">
    <source>
        <dbReference type="ARBA" id="ARBA00004613"/>
    </source>
</evidence>
<dbReference type="GO" id="GO:0008061">
    <property type="term" value="F:chitin binding"/>
    <property type="evidence" value="ECO:0007669"/>
    <property type="project" value="UniProtKB-UniRule"/>
</dbReference>
<dbReference type="PROSITE" id="PS00026">
    <property type="entry name" value="CHIT_BIND_I_1"/>
    <property type="match status" value="1"/>
</dbReference>
<dbReference type="EMBL" id="JAGPXC010000003">
    <property type="protein sequence ID" value="KAH6655949.1"/>
    <property type="molecule type" value="Genomic_DNA"/>
</dbReference>
<organism evidence="17 18">
    <name type="scientific">Truncatella angustata</name>
    <dbReference type="NCBI Taxonomy" id="152316"/>
    <lineage>
        <taxon>Eukaryota</taxon>
        <taxon>Fungi</taxon>
        <taxon>Dikarya</taxon>
        <taxon>Ascomycota</taxon>
        <taxon>Pezizomycotina</taxon>
        <taxon>Sordariomycetes</taxon>
        <taxon>Xylariomycetidae</taxon>
        <taxon>Amphisphaeriales</taxon>
        <taxon>Sporocadaceae</taxon>
        <taxon>Truncatella</taxon>
    </lineage>
</organism>
<comment type="similarity">
    <text evidence="3">Belongs to the glycosyl hydrolase 18 family. Chitinase class V subfamily.</text>
</comment>
<dbReference type="InterPro" id="IPR001579">
    <property type="entry name" value="Glyco_hydro_18_chit_AS"/>
</dbReference>
<evidence type="ECO:0000256" key="12">
    <source>
        <dbReference type="PROSITE-ProRule" id="PRU00261"/>
    </source>
</evidence>
<comment type="caution">
    <text evidence="17">The sequence shown here is derived from an EMBL/GenBank/DDBJ whole genome shotgun (WGS) entry which is preliminary data.</text>
</comment>
<reference evidence="17" key="1">
    <citation type="journal article" date="2021" name="Nat. Commun.">
        <title>Genetic determinants of endophytism in the Arabidopsis root mycobiome.</title>
        <authorList>
            <person name="Mesny F."/>
            <person name="Miyauchi S."/>
            <person name="Thiergart T."/>
            <person name="Pickel B."/>
            <person name="Atanasova L."/>
            <person name="Karlsson M."/>
            <person name="Huettel B."/>
            <person name="Barry K.W."/>
            <person name="Haridas S."/>
            <person name="Chen C."/>
            <person name="Bauer D."/>
            <person name="Andreopoulos W."/>
            <person name="Pangilinan J."/>
            <person name="LaButti K."/>
            <person name="Riley R."/>
            <person name="Lipzen A."/>
            <person name="Clum A."/>
            <person name="Drula E."/>
            <person name="Henrissat B."/>
            <person name="Kohler A."/>
            <person name="Grigoriev I.V."/>
            <person name="Martin F.M."/>
            <person name="Hacquard S."/>
        </authorList>
    </citation>
    <scope>NUCLEOTIDE SEQUENCE</scope>
    <source>
        <strain evidence="17">MPI-SDFR-AT-0073</strain>
    </source>
</reference>
<evidence type="ECO:0000256" key="13">
    <source>
        <dbReference type="RuleBase" id="RU000489"/>
    </source>
</evidence>
<dbReference type="InterPro" id="IPR001002">
    <property type="entry name" value="Chitin-bd_1"/>
</dbReference>
<dbReference type="GO" id="GO:0008843">
    <property type="term" value="F:endochitinase activity"/>
    <property type="evidence" value="ECO:0007669"/>
    <property type="project" value="UniProtKB-EC"/>
</dbReference>
<evidence type="ECO:0000256" key="9">
    <source>
        <dbReference type="ARBA" id="ARBA00023277"/>
    </source>
</evidence>
<keyword evidence="6 12" id="KW-0147">Chitin-binding</keyword>
<protein>
    <recommendedName>
        <fullName evidence="4">chitinase</fullName>
        <ecNumber evidence="4">3.2.1.14</ecNumber>
    </recommendedName>
</protein>
<evidence type="ECO:0000256" key="4">
    <source>
        <dbReference type="ARBA" id="ARBA00012729"/>
    </source>
</evidence>
<evidence type="ECO:0000256" key="11">
    <source>
        <dbReference type="ARBA" id="ARBA00023326"/>
    </source>
</evidence>
<dbReference type="Pfam" id="PF14040">
    <property type="entry name" value="DNase_NucA_NucB"/>
    <property type="match status" value="1"/>
</dbReference>
<feature type="domain" description="GH18" evidence="16">
    <location>
        <begin position="137"/>
        <end position="506"/>
    </location>
</feature>
<dbReference type="SMART" id="SM00636">
    <property type="entry name" value="Glyco_18"/>
    <property type="match status" value="1"/>
</dbReference>
<dbReference type="PROSITE" id="PS51910">
    <property type="entry name" value="GH18_2"/>
    <property type="match status" value="1"/>
</dbReference>
<dbReference type="OrthoDB" id="73875at2759"/>
<comment type="subcellular location">
    <subcellularLocation>
        <location evidence="2">Secreted</location>
    </subcellularLocation>
</comment>
<evidence type="ECO:0000256" key="8">
    <source>
        <dbReference type="ARBA" id="ARBA00023024"/>
    </source>
</evidence>
<name>A0A9P8UNI3_9PEZI</name>
<evidence type="ECO:0000256" key="6">
    <source>
        <dbReference type="ARBA" id="ARBA00022669"/>
    </source>
</evidence>
<keyword evidence="9" id="KW-0119">Carbohydrate metabolism</keyword>
<dbReference type="Gene3D" id="3.30.60.10">
    <property type="entry name" value="Endochitinase-like"/>
    <property type="match status" value="1"/>
</dbReference>
<dbReference type="Gene3D" id="3.20.20.80">
    <property type="entry name" value="Glycosidases"/>
    <property type="match status" value="1"/>
</dbReference>
<dbReference type="Pfam" id="PF00704">
    <property type="entry name" value="Glyco_hydro_18"/>
    <property type="match status" value="1"/>
</dbReference>
<dbReference type="Pfam" id="PF00187">
    <property type="entry name" value="Chitin_bind_1"/>
    <property type="match status" value="1"/>
</dbReference>
<dbReference type="SUPFAM" id="SSF57016">
    <property type="entry name" value="Plant lectins/antimicrobial peptides"/>
    <property type="match status" value="1"/>
</dbReference>
<dbReference type="SMART" id="SM00270">
    <property type="entry name" value="ChtBD1"/>
    <property type="match status" value="2"/>
</dbReference>
<evidence type="ECO:0000256" key="1">
    <source>
        <dbReference type="ARBA" id="ARBA00000822"/>
    </source>
</evidence>
<comment type="catalytic activity">
    <reaction evidence="1">
        <text>Random endo-hydrolysis of N-acetyl-beta-D-glucosaminide (1-&gt;4)-beta-linkages in chitin and chitodextrins.</text>
        <dbReference type="EC" id="3.2.1.14"/>
    </reaction>
</comment>
<dbReference type="GO" id="GO:0005576">
    <property type="term" value="C:extracellular region"/>
    <property type="evidence" value="ECO:0007669"/>
    <property type="project" value="UniProtKB-SubCell"/>
</dbReference>
<evidence type="ECO:0000256" key="5">
    <source>
        <dbReference type="ARBA" id="ARBA00022525"/>
    </source>
</evidence>
<dbReference type="PANTHER" id="PTHR11177:SF397">
    <property type="entry name" value="CHITINASE"/>
    <property type="match status" value="1"/>
</dbReference>
<keyword evidence="8" id="KW-0146">Chitin degradation</keyword>
<accession>A0A9P8UNI3</accession>
<dbReference type="Proteomes" id="UP000758603">
    <property type="component" value="Unassembled WGS sequence"/>
</dbReference>
<keyword evidence="11" id="KW-0624">Polysaccharide degradation</keyword>
<dbReference type="PANTHER" id="PTHR11177">
    <property type="entry name" value="CHITINASE"/>
    <property type="match status" value="1"/>
</dbReference>
<feature type="disulfide bond" evidence="12">
    <location>
        <begin position="118"/>
        <end position="122"/>
    </location>
</feature>
<dbReference type="GeneID" id="70137685"/>
<feature type="disulfide bond" evidence="12">
    <location>
        <begin position="93"/>
        <end position="107"/>
    </location>
</feature>
<keyword evidence="14" id="KW-0732">Signal</keyword>
<feature type="signal peptide" evidence="14">
    <location>
        <begin position="1"/>
        <end position="28"/>
    </location>
</feature>
<dbReference type="CDD" id="cd00035">
    <property type="entry name" value="ChtBD1"/>
    <property type="match status" value="2"/>
</dbReference>
<evidence type="ECO:0000256" key="7">
    <source>
        <dbReference type="ARBA" id="ARBA00022801"/>
    </source>
</evidence>
<evidence type="ECO:0000259" key="16">
    <source>
        <dbReference type="PROSITE" id="PS51910"/>
    </source>
</evidence>
<dbReference type="InterPro" id="IPR036861">
    <property type="entry name" value="Endochitinase-like_sf"/>
</dbReference>
<feature type="disulfide bond" evidence="12">
    <location>
        <begin position="88"/>
        <end position="100"/>
    </location>
</feature>
<evidence type="ECO:0000259" key="15">
    <source>
        <dbReference type="PROSITE" id="PS50941"/>
    </source>
</evidence>
<dbReference type="InterPro" id="IPR029476">
    <property type="entry name" value="DNase_NucA_NucB"/>
</dbReference>
<evidence type="ECO:0000313" key="17">
    <source>
        <dbReference type="EMBL" id="KAH6655949.1"/>
    </source>
</evidence>
<keyword evidence="10 13" id="KW-0326">Glycosidase</keyword>
<dbReference type="GO" id="GO:0000272">
    <property type="term" value="P:polysaccharide catabolic process"/>
    <property type="evidence" value="ECO:0007669"/>
    <property type="project" value="UniProtKB-KW"/>
</dbReference>
<dbReference type="Gene3D" id="3.10.50.10">
    <property type="match status" value="1"/>
</dbReference>
<keyword evidence="12" id="KW-1015">Disulfide bond</keyword>
<dbReference type="InterPro" id="IPR001223">
    <property type="entry name" value="Glyco_hydro18_cat"/>
</dbReference>
<comment type="caution">
    <text evidence="12">Lacks conserved residue(s) required for the propagation of feature annotation.</text>
</comment>
<dbReference type="InterPro" id="IPR029070">
    <property type="entry name" value="Chitinase_insertion_sf"/>
</dbReference>
<proteinExistence type="inferred from homology"/>
<dbReference type="InterPro" id="IPR018371">
    <property type="entry name" value="Chitin-binding_1_CS"/>
</dbReference>
<feature type="domain" description="Chitin-binding type-1" evidence="15">
    <location>
        <begin position="74"/>
        <end position="124"/>
    </location>
</feature>
<dbReference type="RefSeq" id="XP_045960214.1">
    <property type="nucleotide sequence ID" value="XM_046108794.1"/>
</dbReference>
<dbReference type="EC" id="3.2.1.14" evidence="4"/>
<dbReference type="SUPFAM" id="SSF51445">
    <property type="entry name" value="(Trans)glycosidases"/>
    <property type="match status" value="1"/>
</dbReference>
<sequence>MYRQTMAQSSVTVTLFLISLSFLSLAYAQTYYCTEDIGCTNGACCGLEDGETQGICGYGPEYCGDTCVSNCTATAPCGKYAEVKGTTCPLNVCCSAYGFCGTTSDFCTVVDDDDDHSCQSNCESPTEPSCSSNNVLKKVIGYYESWSTSRVCDSWTPSNIAASSLTHINYAFALFTELDDDEWAISWDQTDENDLAELISEFIDLKTTNPGLSCFLSIGGWSFNDGDTADYWSRMASTAAGRKSWSKSVLHTVMEYGFDGVDLDWEYPVASDRGGSEEDAENYIKLLKELRSVFDEEGTSYGITFTIPTSYWYLQNFNISAMVSETGVNWVNVMSYDLHGTWDGNNDGSRWTESVLAGHTNLTEIKIALDLLWRNDVDPSKIVLGMGFYGRTFTLDDTECSTPGCAWAGAGQAGDCTATAGILSYKEIVELMADSNSLLVWDEDAAVNYMTYGEDQWVSFDTNQTFQQKIDFANDHCLGGIMIWAVDQDTYDWQALSALLDDDVNGDSLLTGGSETTSTKKELATAYSAYTGADCYVTDCFASGKGQCQTDYSVLEYVHDGSYGVIENLDDDICDEGDYRMICCPTSAMPEGCLWSGDDTLYGDGMCAGGTSAFCGTGKYELIQDSWTESTGDTKCVVGARSLCCNTNTELELCSWTDCMGSCSDDLPYAYKYESYWEGPNTYKNCEWKDGDYCMDTCPDDKVLITQRPGIVNPDDDTDTKTCSDGYVKLCCDPPDATVDLPVDPEDLFQYPDDDDVSYYYNVEESSNEDATNDDSKDPFALVMITGDTDAYDESLVDQWTFLDEDSTEITKRDVNGNTKKRSIFKTATDTFENVVETHRIRCSSLVRYNNETGCQSIFNGGARNTIVKMPDHIGAGPYARVVSLERILSAKRDTTEEEFELVTDYDLAAASEEDKGNVNFRIDYTNLLEYWDEITDSPADRKRWFGSFSNWLKKMTTIVEDEEGSLPLEYEKTLKLFHFQKTCPKLGTSTLDLDANIHIGLYSQYGYYFEGSILPVPELISAYAYFSIEPAAAILMTLRGEATVQTSSDVVNIISGVGLPGLSIKGLISIGPEFALTGSMDASLSVSGEINAGVSLAFDKTTVYFPNTEDAAADDAEAGSDGNALADAKKTYSVDASLDAAISATGNLALSLTPEVKFGISVLGGTLMEGYVTAGVTNTIEMGVSASTSASTSGDVSAEFCYWADYTYKMFISADVSFVDDLIYWGGAYDVYSSDEPLTLVEEKCYAYSNSDSDNAKRSTTSLVKNSTASSGCFSGLINCGTEEDELSCDSSSDDDSTASKRACTVDIPALFYNCDFMGGSQSFTNLNENTQAAVPSYTFIGICENVRNYLDSGVTQTPSGKAVVAGSNWMELTYLPSGGNGGNRADACSAVSSSCASTKSAMWPTGVYNAAVNKQSYKGMAGYIDSISCDEFPFNASEEGGNGAEAACVPVEYQTYQGQVNAKIPQVYDITLGKRWDDGSWPSNNERKYTVTLMYGGTSTVAGQSYIGKFAGSVDSSSTWKITNIIGGINLMSTTNYRIGTTTGNNGVCQILGQTVKSISGSKKISKWKTVACKITFTSADSLDKRGLDSRDGNNWVVENVELLPGWEKTSTNPDGSVDPDVIPDSSSEAEALVTPAPELGNAKIDIMRHLHQHIHSKSH</sequence>
<keyword evidence="7 13" id="KW-0378">Hydrolase</keyword>
<evidence type="ECO:0000256" key="14">
    <source>
        <dbReference type="SAM" id="SignalP"/>
    </source>
</evidence>
<evidence type="ECO:0000313" key="18">
    <source>
        <dbReference type="Proteomes" id="UP000758603"/>
    </source>
</evidence>
<keyword evidence="5" id="KW-0964">Secreted</keyword>
<gene>
    <name evidence="17" type="ORF">BKA67DRAFT_675964</name>
</gene>
<evidence type="ECO:0000256" key="3">
    <source>
        <dbReference type="ARBA" id="ARBA00008682"/>
    </source>
</evidence>
<dbReference type="GO" id="GO:0006032">
    <property type="term" value="P:chitin catabolic process"/>
    <property type="evidence" value="ECO:0007669"/>
    <property type="project" value="UniProtKB-KW"/>
</dbReference>
<dbReference type="SUPFAM" id="SSF54556">
    <property type="entry name" value="Chitinase insertion domain"/>
    <property type="match status" value="1"/>
</dbReference>
<dbReference type="InterPro" id="IPR011583">
    <property type="entry name" value="Chitinase_II/V-like_cat"/>
</dbReference>
<dbReference type="PROSITE" id="PS01095">
    <property type="entry name" value="GH18_1"/>
    <property type="match status" value="1"/>
</dbReference>
<keyword evidence="18" id="KW-1185">Reference proteome</keyword>
<dbReference type="PROSITE" id="PS50941">
    <property type="entry name" value="CHIT_BIND_I_2"/>
    <property type="match status" value="1"/>
</dbReference>
<evidence type="ECO:0000256" key="10">
    <source>
        <dbReference type="ARBA" id="ARBA00023295"/>
    </source>
</evidence>
<feature type="chain" id="PRO_5040336836" description="chitinase" evidence="14">
    <location>
        <begin position="29"/>
        <end position="1662"/>
    </location>
</feature>
<dbReference type="InterPro" id="IPR050314">
    <property type="entry name" value="Glycosyl_Hydrlase_18"/>
</dbReference>
<dbReference type="InterPro" id="IPR017853">
    <property type="entry name" value="GH"/>
</dbReference>